<feature type="domain" description="ATPase F1/V1/A1 complex alpha/beta subunit nucleotide-binding" evidence="8">
    <location>
        <begin position="132"/>
        <end position="348"/>
    </location>
</feature>
<evidence type="ECO:0000256" key="3">
    <source>
        <dbReference type="ARBA" id="ARBA00022781"/>
    </source>
</evidence>
<dbReference type="CDD" id="cd18112">
    <property type="entry name" value="ATP-synt_V_A-type_beta_C"/>
    <property type="match status" value="1"/>
</dbReference>
<dbReference type="Gene3D" id="3.40.50.12240">
    <property type="match status" value="1"/>
</dbReference>
<evidence type="ECO:0000256" key="2">
    <source>
        <dbReference type="ARBA" id="ARBA00022448"/>
    </source>
</evidence>
<dbReference type="InterPro" id="IPR000194">
    <property type="entry name" value="ATPase_F1/V1/A1_a/bsu_nucl-bd"/>
</dbReference>
<accession>A0ABY6HWW0</accession>
<organism evidence="10 11">
    <name type="scientific">Candidatus Lokiarchaeum ossiferum</name>
    <dbReference type="NCBI Taxonomy" id="2951803"/>
    <lineage>
        <taxon>Archaea</taxon>
        <taxon>Promethearchaeati</taxon>
        <taxon>Promethearchaeota</taxon>
        <taxon>Promethearchaeia</taxon>
        <taxon>Promethearchaeales</taxon>
        <taxon>Promethearchaeaceae</taxon>
        <taxon>Candidatus Lokiarchaeum</taxon>
    </lineage>
</organism>
<name>A0ABY6HWW0_9ARCH</name>
<dbReference type="EMBL" id="CP104013">
    <property type="protein sequence ID" value="UYP47856.1"/>
    <property type="molecule type" value="Genomic_DNA"/>
</dbReference>
<feature type="domain" description="ATP synthase A/B type C-terminal" evidence="9">
    <location>
        <begin position="354"/>
        <end position="451"/>
    </location>
</feature>
<evidence type="ECO:0000313" key="11">
    <source>
        <dbReference type="Proteomes" id="UP001208689"/>
    </source>
</evidence>
<dbReference type="InterPro" id="IPR055190">
    <property type="entry name" value="ATP-synt_VA_C"/>
</dbReference>
<evidence type="ECO:0000256" key="4">
    <source>
        <dbReference type="ARBA" id="ARBA00023065"/>
    </source>
</evidence>
<proteinExistence type="inferred from homology"/>
<keyword evidence="5 7" id="KW-0472">Membrane</keyword>
<reference evidence="10" key="1">
    <citation type="submission" date="2022-09" db="EMBL/GenBank/DDBJ databases">
        <title>Actin cytoskeleton and complex cell architecture in an #Asgard archaeon.</title>
        <authorList>
            <person name="Ponce Toledo R.I."/>
            <person name="Schleper C."/>
            <person name="Rodrigues Oliveira T."/>
            <person name="Wollweber F."/>
            <person name="Xu J."/>
            <person name="Rittmann S."/>
            <person name="Klingl A."/>
            <person name="Pilhofer M."/>
        </authorList>
    </citation>
    <scope>NUCLEOTIDE SEQUENCE</scope>
    <source>
        <strain evidence="10">B-35</strain>
    </source>
</reference>
<dbReference type="Proteomes" id="UP001208689">
    <property type="component" value="Chromosome"/>
</dbReference>
<evidence type="ECO:0000256" key="1">
    <source>
        <dbReference type="ARBA" id="ARBA00008936"/>
    </source>
</evidence>
<dbReference type="CDD" id="cd01135">
    <property type="entry name" value="V_A-ATPase_B"/>
    <property type="match status" value="1"/>
</dbReference>
<keyword evidence="4 7" id="KW-0406">Ion transport</keyword>
<keyword evidence="7" id="KW-1003">Cell membrane</keyword>
<evidence type="ECO:0000259" key="8">
    <source>
        <dbReference type="Pfam" id="PF00006"/>
    </source>
</evidence>
<comment type="similarity">
    <text evidence="1 7">Belongs to the ATPase alpha/beta chains family.</text>
</comment>
<dbReference type="SUPFAM" id="SSF47917">
    <property type="entry name" value="C-terminal domain of alpha and beta subunits of F1 ATP synthase"/>
    <property type="match status" value="1"/>
</dbReference>
<comment type="subcellular location">
    <subcellularLocation>
        <location evidence="7">Cell membrane</location>
        <topology evidence="7">Peripheral membrane protein</topology>
    </subcellularLocation>
</comment>
<keyword evidence="2 7" id="KW-0813">Transport</keyword>
<keyword evidence="11" id="KW-1185">Reference proteome</keyword>
<sequence length="461" mass="51695">MSIVYHNVESIKDPLLFLKPIQGHDIKNGSVVKISTENGVRTGIVLTVNTELVVVQVIEGAFGIVMGKTNITFLDQVFQIGVSREMMGRRFNGKGMPIDGGKAFLPEEMRDINGLPMNPIRRAYPKDVIQTGISSFDCLNTLVRGQKLPIFSGQGLPHNKLVAQIVNNAKVTTKDPFVTIFCGIGLLAEEALYFQQKFEERGATNVISFINLASDPTIERILIPRIALTTAEFLAYKHNMHVLVVMSDITNYAEALREISNVKGEIPARKGFPGYMYSDFASLYERAGRIRMNMGSITQIPVISMPNDDISHPIPDLTGYITEGQIVLSRDYHQKGIFPPIYPLASLSRLMKDSIGEGNTREDHADVSSQMYACYSKALEIRELESIIGTESLSDVDKLYLKFGSKFEKKFIHQGESERDFIKTLNLAWKLLSLMGKGELVRIKKEYLSKYFVYNAEEMDL</sequence>
<dbReference type="Pfam" id="PF22919">
    <property type="entry name" value="ATP-synt_VA_C"/>
    <property type="match status" value="1"/>
</dbReference>
<dbReference type="HAMAP" id="MF_00310">
    <property type="entry name" value="ATP_synth_B_arch"/>
    <property type="match status" value="1"/>
</dbReference>
<dbReference type="Pfam" id="PF00006">
    <property type="entry name" value="ATP-synt_ab"/>
    <property type="match status" value="1"/>
</dbReference>
<gene>
    <name evidence="7" type="primary">atpB</name>
    <name evidence="10" type="ORF">NEF87_004141</name>
</gene>
<keyword evidence="6 7" id="KW-0066">ATP synthesis</keyword>
<comment type="function">
    <text evidence="7">Component of the A-type ATP synthase that produces ATP from ADP in the presence of a proton gradient across the membrane. The B chain is a regulatory subunit.</text>
</comment>
<evidence type="ECO:0000259" key="9">
    <source>
        <dbReference type="Pfam" id="PF22919"/>
    </source>
</evidence>
<protein>
    <recommendedName>
        <fullName evidence="7">A-type ATP synthase subunit B</fullName>
    </recommendedName>
</protein>
<evidence type="ECO:0000256" key="7">
    <source>
        <dbReference type="HAMAP-Rule" id="MF_00310"/>
    </source>
</evidence>
<dbReference type="InterPro" id="IPR027417">
    <property type="entry name" value="P-loop_NTPase"/>
</dbReference>
<dbReference type="PANTHER" id="PTHR43389:SF4">
    <property type="entry name" value="V-TYPE PROTON ATPASE SUBUNIT B"/>
    <property type="match status" value="1"/>
</dbReference>
<evidence type="ECO:0000256" key="5">
    <source>
        <dbReference type="ARBA" id="ARBA00023136"/>
    </source>
</evidence>
<dbReference type="NCBIfam" id="NF003235">
    <property type="entry name" value="PRK04196.1"/>
    <property type="match status" value="1"/>
</dbReference>
<dbReference type="SUPFAM" id="SSF52540">
    <property type="entry name" value="P-loop containing nucleoside triphosphate hydrolases"/>
    <property type="match status" value="1"/>
</dbReference>
<dbReference type="InterPro" id="IPR022879">
    <property type="entry name" value="V-ATPase_su_B/beta"/>
</dbReference>
<comment type="subunit">
    <text evidence="7">Has multiple subunits with at least A(3), B(3), C, D, E, F, H, I and proteolipid K(x).</text>
</comment>
<dbReference type="PANTHER" id="PTHR43389">
    <property type="entry name" value="V-TYPE PROTON ATPASE SUBUNIT B"/>
    <property type="match status" value="1"/>
</dbReference>
<evidence type="ECO:0000256" key="6">
    <source>
        <dbReference type="ARBA" id="ARBA00023310"/>
    </source>
</evidence>
<evidence type="ECO:0000313" key="10">
    <source>
        <dbReference type="EMBL" id="UYP47856.1"/>
    </source>
</evidence>
<keyword evidence="3 7" id="KW-0375">Hydrogen ion transport</keyword>